<accession>A0ABQ6IUT4</accession>
<dbReference type="Proteomes" id="UP001157126">
    <property type="component" value="Unassembled WGS sequence"/>
</dbReference>
<dbReference type="InterPro" id="IPR029058">
    <property type="entry name" value="AB_hydrolase_fold"/>
</dbReference>
<dbReference type="Gene3D" id="3.40.50.1820">
    <property type="entry name" value="alpha/beta hydrolase"/>
    <property type="match status" value="1"/>
</dbReference>
<reference evidence="3" key="1">
    <citation type="journal article" date="2019" name="Int. J. Syst. Evol. Microbiol.">
        <title>The Global Catalogue of Microorganisms (GCM) 10K type strain sequencing project: providing services to taxonomists for standard genome sequencing and annotation.</title>
        <authorList>
            <consortium name="The Broad Institute Genomics Platform"/>
            <consortium name="The Broad Institute Genome Sequencing Center for Infectious Disease"/>
            <person name="Wu L."/>
            <person name="Ma J."/>
        </authorList>
    </citation>
    <scope>NUCLEOTIDE SEQUENCE [LARGE SCALE GENOMIC DNA]</scope>
    <source>
        <strain evidence="3">NBRC 113072</strain>
    </source>
</reference>
<sequence>MQDNRDEREVPATRRVHGVDQNVLVDPPGLGLSEPLTRVSDIAGAADAAIDLLAGLGVEGPVDWVGNAFGGHVGFALGARPGVLRSLVAVSSPTQAVAGPLRARIRLLLPILRAAGPVGPVRSAILSTMLTDASAAREPILRVVEEALARPTRHSLALAVQSFSLNRIDVTAGLVDLRVPSLFVASDNRGDWTPEDAAAAAALAPRADLVTIGAARTLVLLAQPEALARQIRQVWERSA</sequence>
<evidence type="ECO:0000259" key="1">
    <source>
        <dbReference type="Pfam" id="PF12697"/>
    </source>
</evidence>
<keyword evidence="3" id="KW-1185">Reference proteome</keyword>
<dbReference type="EMBL" id="BSUO01000001">
    <property type="protein sequence ID" value="GMA41130.1"/>
    <property type="molecule type" value="Genomic_DNA"/>
</dbReference>
<organism evidence="2 3">
    <name type="scientific">Mobilicoccus caccae</name>
    <dbReference type="NCBI Taxonomy" id="1859295"/>
    <lineage>
        <taxon>Bacteria</taxon>
        <taxon>Bacillati</taxon>
        <taxon>Actinomycetota</taxon>
        <taxon>Actinomycetes</taxon>
        <taxon>Micrococcales</taxon>
        <taxon>Dermatophilaceae</taxon>
        <taxon>Mobilicoccus</taxon>
    </lineage>
</organism>
<dbReference type="RefSeq" id="WP_284304715.1">
    <property type="nucleotide sequence ID" value="NZ_BSUO01000001.1"/>
</dbReference>
<dbReference type="SUPFAM" id="SSF53474">
    <property type="entry name" value="alpha/beta-Hydrolases"/>
    <property type="match status" value="1"/>
</dbReference>
<gene>
    <name evidence="2" type="ORF">GCM10025883_31750</name>
</gene>
<proteinExistence type="predicted"/>
<evidence type="ECO:0000313" key="3">
    <source>
        <dbReference type="Proteomes" id="UP001157126"/>
    </source>
</evidence>
<name>A0ABQ6IUT4_9MICO</name>
<feature type="domain" description="AB hydrolase-1" evidence="1">
    <location>
        <begin position="23"/>
        <end position="229"/>
    </location>
</feature>
<comment type="caution">
    <text evidence="2">The sequence shown here is derived from an EMBL/GenBank/DDBJ whole genome shotgun (WGS) entry which is preliminary data.</text>
</comment>
<dbReference type="InterPro" id="IPR000073">
    <property type="entry name" value="AB_hydrolase_1"/>
</dbReference>
<evidence type="ECO:0000313" key="2">
    <source>
        <dbReference type="EMBL" id="GMA41130.1"/>
    </source>
</evidence>
<protein>
    <recommendedName>
        <fullName evidence="1">AB hydrolase-1 domain-containing protein</fullName>
    </recommendedName>
</protein>
<dbReference type="Pfam" id="PF12697">
    <property type="entry name" value="Abhydrolase_6"/>
    <property type="match status" value="1"/>
</dbReference>